<organism evidence="2">
    <name type="scientific">Rhizophora mucronata</name>
    <name type="common">Asiatic mangrove</name>
    <dbReference type="NCBI Taxonomy" id="61149"/>
    <lineage>
        <taxon>Eukaryota</taxon>
        <taxon>Viridiplantae</taxon>
        <taxon>Streptophyta</taxon>
        <taxon>Embryophyta</taxon>
        <taxon>Tracheophyta</taxon>
        <taxon>Spermatophyta</taxon>
        <taxon>Magnoliopsida</taxon>
        <taxon>eudicotyledons</taxon>
        <taxon>Gunneridae</taxon>
        <taxon>Pentapetalae</taxon>
        <taxon>rosids</taxon>
        <taxon>fabids</taxon>
        <taxon>Malpighiales</taxon>
        <taxon>Rhizophoraceae</taxon>
        <taxon>Rhizophora</taxon>
    </lineage>
</organism>
<name>A0A2P2PUI4_RHIMU</name>
<dbReference type="AlphaFoldDB" id="A0A2P2PUI4"/>
<evidence type="ECO:0000313" key="2">
    <source>
        <dbReference type="EMBL" id="MBX58375.1"/>
    </source>
</evidence>
<feature type="region of interest" description="Disordered" evidence="1">
    <location>
        <begin position="1"/>
        <end position="24"/>
    </location>
</feature>
<evidence type="ECO:0000256" key="1">
    <source>
        <dbReference type="SAM" id="MobiDB-lite"/>
    </source>
</evidence>
<accession>A0A2P2PUI4</accession>
<protein>
    <submittedName>
        <fullName evidence="2">Uncharacterized protein</fullName>
    </submittedName>
</protein>
<feature type="compositionally biased region" description="Basic and acidic residues" evidence="1">
    <location>
        <begin position="10"/>
        <end position="24"/>
    </location>
</feature>
<reference evidence="2" key="1">
    <citation type="submission" date="2018-02" db="EMBL/GenBank/DDBJ databases">
        <title>Rhizophora mucronata_Transcriptome.</title>
        <authorList>
            <person name="Meera S.P."/>
            <person name="Sreeshan A."/>
            <person name="Augustine A."/>
        </authorList>
    </citation>
    <scope>NUCLEOTIDE SEQUENCE</scope>
    <source>
        <tissue evidence="2">Leaf</tissue>
    </source>
</reference>
<dbReference type="EMBL" id="GGEC01077891">
    <property type="protein sequence ID" value="MBX58375.1"/>
    <property type="molecule type" value="Transcribed_RNA"/>
</dbReference>
<proteinExistence type="predicted"/>
<sequence>MTFHISLYRTKQERERPRNEMIGK</sequence>